<organism evidence="2 3">
    <name type="scientific">Nocardia terpenica</name>
    <dbReference type="NCBI Taxonomy" id="455432"/>
    <lineage>
        <taxon>Bacteria</taxon>
        <taxon>Bacillati</taxon>
        <taxon>Actinomycetota</taxon>
        <taxon>Actinomycetes</taxon>
        <taxon>Mycobacteriales</taxon>
        <taxon>Nocardiaceae</taxon>
        <taxon>Nocardia</taxon>
    </lineage>
</organism>
<dbReference type="Gene3D" id="1.20.1290.10">
    <property type="entry name" value="AhpD-like"/>
    <property type="match status" value="1"/>
</dbReference>
<gene>
    <name evidence="2" type="ORF">F6W96_16245</name>
</gene>
<feature type="domain" description="Carboxymuconolactone decarboxylase-like" evidence="1">
    <location>
        <begin position="51"/>
        <end position="116"/>
    </location>
</feature>
<evidence type="ECO:0000313" key="3">
    <source>
        <dbReference type="Proteomes" id="UP000500953"/>
    </source>
</evidence>
<dbReference type="Proteomes" id="UP000500953">
    <property type="component" value="Chromosome"/>
</dbReference>
<accession>A0A6G9Z2C2</accession>
<dbReference type="Pfam" id="PF02627">
    <property type="entry name" value="CMD"/>
    <property type="match status" value="1"/>
</dbReference>
<dbReference type="GO" id="GO:0051920">
    <property type="term" value="F:peroxiredoxin activity"/>
    <property type="evidence" value="ECO:0007669"/>
    <property type="project" value="InterPro"/>
</dbReference>
<dbReference type="AlphaFoldDB" id="A0A6G9Z2C2"/>
<dbReference type="InterPro" id="IPR004675">
    <property type="entry name" value="AhpD_core"/>
</dbReference>
<dbReference type="InterPro" id="IPR029032">
    <property type="entry name" value="AhpD-like"/>
</dbReference>
<sequence>MADPHTAPGVRVPLIEESEASGRTAELYALVKQATGLPFVPDMFRLASTRPDLLEVVLTGFTGMFGGGVLPRETKEIISAWTSRVNSCPYCVGTHNYFLRLFGGPAELTEAIETAASPDELPVDERTKQLLHLVTKVSTAAYRITDADWERTEAAGWTNEEVLEAVFCAALFNFINRLVDGLGLGTSVTESRISRQTID</sequence>
<evidence type="ECO:0000313" key="2">
    <source>
        <dbReference type="EMBL" id="QIS19604.1"/>
    </source>
</evidence>
<dbReference type="PANTHER" id="PTHR35446:SF2">
    <property type="entry name" value="CARBOXYMUCONOLACTONE DECARBOXYLASE-LIKE DOMAIN-CONTAINING PROTEIN"/>
    <property type="match status" value="1"/>
</dbReference>
<keyword evidence="2" id="KW-0560">Oxidoreductase</keyword>
<protein>
    <submittedName>
        <fullName evidence="2">Peroxidase</fullName>
    </submittedName>
</protein>
<reference evidence="2 3" key="1">
    <citation type="journal article" date="2019" name="ACS Chem. Biol.">
        <title>Identification and Mobilization of a Cryptic Antibiotic Biosynthesis Gene Locus from a Human-Pathogenic Nocardia Isolate.</title>
        <authorList>
            <person name="Herisse M."/>
            <person name="Ishida K."/>
            <person name="Porter J.L."/>
            <person name="Howden B."/>
            <person name="Hertweck C."/>
            <person name="Stinear T.P."/>
            <person name="Pidot S.J."/>
        </authorList>
    </citation>
    <scope>NUCLEOTIDE SEQUENCE [LARGE SCALE GENOMIC DNA]</scope>
    <source>
        <strain evidence="2 3">AUSMDU00012715</strain>
    </source>
</reference>
<dbReference type="NCBIfam" id="TIGR00778">
    <property type="entry name" value="ahpD_dom"/>
    <property type="match status" value="1"/>
</dbReference>
<dbReference type="RefSeq" id="WP_167486891.1">
    <property type="nucleotide sequence ID" value="NZ_CP046173.1"/>
</dbReference>
<dbReference type="EMBL" id="CP046173">
    <property type="protein sequence ID" value="QIS19604.1"/>
    <property type="molecule type" value="Genomic_DNA"/>
</dbReference>
<name>A0A6G9Z2C2_9NOCA</name>
<dbReference type="InterPro" id="IPR003779">
    <property type="entry name" value="CMD-like"/>
</dbReference>
<keyword evidence="2" id="KW-0575">Peroxidase</keyword>
<dbReference type="SUPFAM" id="SSF69118">
    <property type="entry name" value="AhpD-like"/>
    <property type="match status" value="1"/>
</dbReference>
<proteinExistence type="predicted"/>
<evidence type="ECO:0000259" key="1">
    <source>
        <dbReference type="Pfam" id="PF02627"/>
    </source>
</evidence>
<dbReference type="PANTHER" id="PTHR35446">
    <property type="entry name" value="SI:CH211-175M2.5"/>
    <property type="match status" value="1"/>
</dbReference>